<dbReference type="EMBL" id="OU963868">
    <property type="protein sequence ID" value="CAH0393606.1"/>
    <property type="molecule type" value="Genomic_DNA"/>
</dbReference>
<feature type="compositionally biased region" description="Low complexity" evidence="2">
    <location>
        <begin position="296"/>
        <end position="315"/>
    </location>
</feature>
<gene>
    <name evidence="3" type="ORF">BEMITA_LOCUS11987</name>
</gene>
<keyword evidence="1" id="KW-0175">Coiled coil</keyword>
<proteinExistence type="predicted"/>
<protein>
    <submittedName>
        <fullName evidence="3">Uncharacterized protein</fullName>
    </submittedName>
</protein>
<evidence type="ECO:0000313" key="4">
    <source>
        <dbReference type="Proteomes" id="UP001152759"/>
    </source>
</evidence>
<feature type="compositionally biased region" description="Polar residues" evidence="2">
    <location>
        <begin position="216"/>
        <end position="228"/>
    </location>
</feature>
<evidence type="ECO:0000256" key="2">
    <source>
        <dbReference type="SAM" id="MobiDB-lite"/>
    </source>
</evidence>
<feature type="compositionally biased region" description="Basic residues" evidence="2">
    <location>
        <begin position="365"/>
        <end position="375"/>
    </location>
</feature>
<feature type="compositionally biased region" description="Basic and acidic residues" evidence="2">
    <location>
        <begin position="394"/>
        <end position="406"/>
    </location>
</feature>
<evidence type="ECO:0000256" key="1">
    <source>
        <dbReference type="SAM" id="Coils"/>
    </source>
</evidence>
<dbReference type="Proteomes" id="UP001152759">
    <property type="component" value="Chromosome 7"/>
</dbReference>
<feature type="coiled-coil region" evidence="1">
    <location>
        <begin position="26"/>
        <end position="174"/>
    </location>
</feature>
<keyword evidence="4" id="KW-1185">Reference proteome</keyword>
<feature type="compositionally biased region" description="Polar residues" evidence="2">
    <location>
        <begin position="255"/>
        <end position="274"/>
    </location>
</feature>
<sequence length="452" mass="51528">MKAQLETVSNENETLKEQNLTIADKLKALDSETQNNEQEMKEINEQIKKTQKEVFEIYEKWSNEEPMILEYNDEADNRIEETKKNLTDAEKLNQEQQSKIQAHKARMVVQHEESDRIKQEIIEQCQAAEQEKKEKSEELAKEKERLSSKWEEVHKKLKSRLAEKNQDAAEVEQDSNEKLALYTEIQKNIVHLQDLMNENMLKDNKEVLRSIKRRISQTTTSADSSNQKLDGPSAAEINSLLKDPYEFSEEDDQTATKQSQQSEQASTKGSTSNETPKKKYSRKEKSKTSNKNVSFQDDQSTTKQSEQSQQRASSAKGSTSNETPKKEYSRKEKSKTSSNKIGFQYFSPKESAQKPAEQSTPPTVKTRKSGAKHKQQPIDDIENLPSPAKKSTRTSREKADLAKDNDEAVSPVIKGSQESIVSLSSSQDSFTPLTQSHYALNISNDDSNDMFD</sequence>
<dbReference type="AlphaFoldDB" id="A0A9P0AKN1"/>
<name>A0A9P0AKN1_BEMTA</name>
<feature type="compositionally biased region" description="Basic and acidic residues" evidence="2">
    <location>
        <begin position="323"/>
        <end position="335"/>
    </location>
</feature>
<organism evidence="3 4">
    <name type="scientific">Bemisia tabaci</name>
    <name type="common">Sweetpotato whitefly</name>
    <name type="synonym">Aleurodes tabaci</name>
    <dbReference type="NCBI Taxonomy" id="7038"/>
    <lineage>
        <taxon>Eukaryota</taxon>
        <taxon>Metazoa</taxon>
        <taxon>Ecdysozoa</taxon>
        <taxon>Arthropoda</taxon>
        <taxon>Hexapoda</taxon>
        <taxon>Insecta</taxon>
        <taxon>Pterygota</taxon>
        <taxon>Neoptera</taxon>
        <taxon>Paraneoptera</taxon>
        <taxon>Hemiptera</taxon>
        <taxon>Sternorrhyncha</taxon>
        <taxon>Aleyrodoidea</taxon>
        <taxon>Aleyrodidae</taxon>
        <taxon>Aleyrodinae</taxon>
        <taxon>Bemisia</taxon>
    </lineage>
</organism>
<evidence type="ECO:0000313" key="3">
    <source>
        <dbReference type="EMBL" id="CAH0393606.1"/>
    </source>
</evidence>
<accession>A0A9P0AKN1</accession>
<feature type="region of interest" description="Disordered" evidence="2">
    <location>
        <begin position="215"/>
        <end position="413"/>
    </location>
</feature>
<reference evidence="3" key="1">
    <citation type="submission" date="2021-12" db="EMBL/GenBank/DDBJ databases">
        <authorList>
            <person name="King R."/>
        </authorList>
    </citation>
    <scope>NUCLEOTIDE SEQUENCE</scope>
</reference>